<dbReference type="EMBL" id="MU069466">
    <property type="protein sequence ID" value="KAF5842204.1"/>
    <property type="molecule type" value="Genomic_DNA"/>
</dbReference>
<protein>
    <submittedName>
        <fullName evidence="1">Uncharacterized protein</fullName>
    </submittedName>
</protein>
<dbReference type="Proteomes" id="UP000815325">
    <property type="component" value="Unassembled WGS sequence"/>
</dbReference>
<evidence type="ECO:0000313" key="2">
    <source>
        <dbReference type="Proteomes" id="UP000815325"/>
    </source>
</evidence>
<reference evidence="1" key="1">
    <citation type="submission" date="2017-08" db="EMBL/GenBank/DDBJ databases">
        <authorList>
            <person name="Polle J.E."/>
            <person name="Barry K."/>
            <person name="Cushman J."/>
            <person name="Schmutz J."/>
            <person name="Tran D."/>
            <person name="Hathwaick L.T."/>
            <person name="Yim W.C."/>
            <person name="Jenkins J."/>
            <person name="Mckie-Krisberg Z.M."/>
            <person name="Prochnik S."/>
            <person name="Lindquist E."/>
            <person name="Dockter R.B."/>
            <person name="Adam C."/>
            <person name="Molina H."/>
            <person name="Bunkerborg J."/>
            <person name="Jin E."/>
            <person name="Buchheim M."/>
            <person name="Magnuson J."/>
        </authorList>
    </citation>
    <scope>NUCLEOTIDE SEQUENCE</scope>
    <source>
        <strain evidence="1">CCAP 19/18</strain>
    </source>
</reference>
<dbReference type="Gene3D" id="3.40.50.1000">
    <property type="entry name" value="HAD superfamily/HAD-like"/>
    <property type="match status" value="1"/>
</dbReference>
<dbReference type="Pfam" id="PF08645">
    <property type="entry name" value="PNK3P"/>
    <property type="match status" value="1"/>
</dbReference>
<gene>
    <name evidence="1" type="ORF">DUNSADRAFT_8604</name>
</gene>
<comment type="caution">
    <text evidence="1">The sequence shown here is derived from an EMBL/GenBank/DDBJ whole genome shotgun (WGS) entry which is preliminary data.</text>
</comment>
<dbReference type="InterPro" id="IPR023214">
    <property type="entry name" value="HAD_sf"/>
</dbReference>
<dbReference type="InterPro" id="IPR013954">
    <property type="entry name" value="PNK3P"/>
</dbReference>
<sequence>MLPRIRIPASACTSLRTHSFVSCMRKHAHSFIRCCMHTHAHFRVYVVACTRMHTHLRRHPHTDTLARSNQGAIKGALSGAASDKVRMRISQALKEAGVQAVVLVATQKDTLRKPEAGMWNFLCDHLSPDAKP</sequence>
<accession>A0ABQ7H5R7</accession>
<evidence type="ECO:0000313" key="1">
    <source>
        <dbReference type="EMBL" id="KAF5842204.1"/>
    </source>
</evidence>
<feature type="non-terminal residue" evidence="1">
    <location>
        <position position="132"/>
    </location>
</feature>
<organism evidence="1 2">
    <name type="scientific">Dunaliella salina</name>
    <name type="common">Green alga</name>
    <name type="synonym">Protococcus salinus</name>
    <dbReference type="NCBI Taxonomy" id="3046"/>
    <lineage>
        <taxon>Eukaryota</taxon>
        <taxon>Viridiplantae</taxon>
        <taxon>Chlorophyta</taxon>
        <taxon>core chlorophytes</taxon>
        <taxon>Chlorophyceae</taxon>
        <taxon>CS clade</taxon>
        <taxon>Chlamydomonadales</taxon>
        <taxon>Dunaliellaceae</taxon>
        <taxon>Dunaliella</taxon>
    </lineage>
</organism>
<name>A0ABQ7H5R7_DUNSA</name>
<keyword evidence="2" id="KW-1185">Reference proteome</keyword>
<proteinExistence type="predicted"/>